<keyword evidence="2 8" id="KW-0808">Transferase</keyword>
<dbReference type="GO" id="GO:0036431">
    <property type="term" value="F:dCMP kinase activity"/>
    <property type="evidence" value="ECO:0007669"/>
    <property type="project" value="InterPro"/>
</dbReference>
<dbReference type="STRING" id="880526.GCA_000427365_01360"/>
<evidence type="ECO:0000256" key="7">
    <source>
        <dbReference type="ARBA" id="ARBA00048478"/>
    </source>
</evidence>
<comment type="catalytic activity">
    <reaction evidence="7 8">
        <text>CMP + ATP = CDP + ADP</text>
        <dbReference type="Rhea" id="RHEA:11600"/>
        <dbReference type="ChEBI" id="CHEBI:30616"/>
        <dbReference type="ChEBI" id="CHEBI:58069"/>
        <dbReference type="ChEBI" id="CHEBI:60377"/>
        <dbReference type="ChEBI" id="CHEBI:456216"/>
        <dbReference type="EC" id="2.7.4.25"/>
    </reaction>
</comment>
<accession>A0A379MN44</accession>
<evidence type="ECO:0000313" key="10">
    <source>
        <dbReference type="EMBL" id="SUE32896.1"/>
    </source>
</evidence>
<dbReference type="PANTHER" id="PTHR21299">
    <property type="entry name" value="CYTIDYLATE KINASE/PANTOATE-BETA-ALANINE LIGASE"/>
    <property type="match status" value="1"/>
</dbReference>
<dbReference type="AlphaFoldDB" id="A0A379MN44"/>
<reference evidence="10 11" key="1">
    <citation type="submission" date="2018-06" db="EMBL/GenBank/DDBJ databases">
        <authorList>
            <consortium name="Pathogen Informatics"/>
            <person name="Doyle S."/>
        </authorList>
    </citation>
    <scope>NUCLEOTIDE SEQUENCE [LARGE SCALE GENOMIC DNA]</scope>
    <source>
        <strain evidence="10 11">NCTC11190</strain>
    </source>
</reference>
<dbReference type="RefSeq" id="WP_027291051.1">
    <property type="nucleotide sequence ID" value="NZ_UGVL01000001.1"/>
</dbReference>
<comment type="similarity">
    <text evidence="1 8">Belongs to the cytidylate kinase family. Type 1 subfamily.</text>
</comment>
<dbReference type="EMBL" id="UGVL01000001">
    <property type="protein sequence ID" value="SUE32896.1"/>
    <property type="molecule type" value="Genomic_DNA"/>
</dbReference>
<dbReference type="GO" id="GO:0005524">
    <property type="term" value="F:ATP binding"/>
    <property type="evidence" value="ECO:0007669"/>
    <property type="project" value="UniProtKB-UniRule"/>
</dbReference>
<feature type="domain" description="Cytidylate kinase" evidence="9">
    <location>
        <begin position="6"/>
        <end position="218"/>
    </location>
</feature>
<evidence type="ECO:0000256" key="3">
    <source>
        <dbReference type="ARBA" id="ARBA00022741"/>
    </source>
</evidence>
<dbReference type="CDD" id="cd02020">
    <property type="entry name" value="CMPK"/>
    <property type="match status" value="1"/>
</dbReference>
<dbReference type="Pfam" id="PF02224">
    <property type="entry name" value="Cytidylate_kin"/>
    <property type="match status" value="1"/>
</dbReference>
<keyword evidence="8" id="KW-0963">Cytoplasm</keyword>
<dbReference type="Proteomes" id="UP000255233">
    <property type="component" value="Unassembled WGS sequence"/>
</dbReference>
<dbReference type="Gene3D" id="3.40.50.300">
    <property type="entry name" value="P-loop containing nucleotide triphosphate hydrolases"/>
    <property type="match status" value="1"/>
</dbReference>
<dbReference type="GO" id="GO:0005829">
    <property type="term" value="C:cytosol"/>
    <property type="evidence" value="ECO:0007669"/>
    <property type="project" value="TreeGrafter"/>
</dbReference>
<evidence type="ECO:0000256" key="2">
    <source>
        <dbReference type="ARBA" id="ARBA00022679"/>
    </source>
</evidence>
<keyword evidence="11" id="KW-1185">Reference proteome</keyword>
<dbReference type="OrthoDB" id="9807434at2"/>
<dbReference type="GO" id="GO:0015949">
    <property type="term" value="P:nucleobase-containing small molecule interconversion"/>
    <property type="evidence" value="ECO:0007669"/>
    <property type="project" value="TreeGrafter"/>
</dbReference>
<evidence type="ECO:0000256" key="5">
    <source>
        <dbReference type="ARBA" id="ARBA00022840"/>
    </source>
</evidence>
<dbReference type="EC" id="2.7.4.25" evidence="8"/>
<protein>
    <recommendedName>
        <fullName evidence="8">Cytidylate kinase</fullName>
        <shortName evidence="8">CK</shortName>
        <ecNumber evidence="8">2.7.4.25</ecNumber>
    </recommendedName>
    <alternativeName>
        <fullName evidence="8">Cytidine monophosphate kinase</fullName>
        <shortName evidence="8">CMP kinase</shortName>
    </alternativeName>
</protein>
<evidence type="ECO:0000313" key="11">
    <source>
        <dbReference type="Proteomes" id="UP000255233"/>
    </source>
</evidence>
<dbReference type="PANTHER" id="PTHR21299:SF2">
    <property type="entry name" value="CYTIDYLATE KINASE"/>
    <property type="match status" value="1"/>
</dbReference>
<keyword evidence="4 8" id="KW-0418">Kinase</keyword>
<comment type="catalytic activity">
    <reaction evidence="6 8">
        <text>dCMP + ATP = dCDP + ADP</text>
        <dbReference type="Rhea" id="RHEA:25094"/>
        <dbReference type="ChEBI" id="CHEBI:30616"/>
        <dbReference type="ChEBI" id="CHEBI:57566"/>
        <dbReference type="ChEBI" id="CHEBI:58593"/>
        <dbReference type="ChEBI" id="CHEBI:456216"/>
        <dbReference type="EC" id="2.7.4.25"/>
    </reaction>
</comment>
<name>A0A379MN44_9BACT</name>
<dbReference type="InterPro" id="IPR011994">
    <property type="entry name" value="Cytidylate_kinase_dom"/>
</dbReference>
<dbReference type="HAMAP" id="MF_00238">
    <property type="entry name" value="Cytidyl_kinase_type1"/>
    <property type="match status" value="1"/>
</dbReference>
<dbReference type="NCBIfam" id="TIGR00017">
    <property type="entry name" value="cmk"/>
    <property type="match status" value="1"/>
</dbReference>
<dbReference type="SUPFAM" id="SSF52540">
    <property type="entry name" value="P-loop containing nucleoside triphosphate hydrolases"/>
    <property type="match status" value="1"/>
</dbReference>
<organism evidence="10 11">
    <name type="scientific">Rikenella microfusus</name>
    <dbReference type="NCBI Taxonomy" id="28139"/>
    <lineage>
        <taxon>Bacteria</taxon>
        <taxon>Pseudomonadati</taxon>
        <taxon>Bacteroidota</taxon>
        <taxon>Bacteroidia</taxon>
        <taxon>Bacteroidales</taxon>
        <taxon>Rikenellaceae</taxon>
        <taxon>Rikenella</taxon>
    </lineage>
</organism>
<sequence>MKKIIIAIDGYSSGGKSTFAKAVAAKLGYIFIDTGAMYRAVTLYAMRQGIADDPAAITAALPGIRIDFRFNPQTGRSDVYLNGENVETEIRRIDVSNRVSSVSSIPEVRAKLVAMQQEMGRAKGVVMDGRDIGTVVFPDAELKIFMTADPRVRAERRYKELTAKGETVSMEEIERNIRERDRQDETREVSPLRRAADAVLLDNSRMTVEQQMEWIDEQLERFG</sequence>
<gene>
    <name evidence="8 10" type="primary">cmk</name>
    <name evidence="10" type="ORF">NCTC11190_00078</name>
</gene>
<feature type="binding site" evidence="8">
    <location>
        <begin position="10"/>
        <end position="18"/>
    </location>
    <ligand>
        <name>ATP</name>
        <dbReference type="ChEBI" id="CHEBI:30616"/>
    </ligand>
</feature>
<comment type="subcellular location">
    <subcellularLocation>
        <location evidence="8">Cytoplasm</location>
    </subcellularLocation>
</comment>
<evidence type="ECO:0000259" key="9">
    <source>
        <dbReference type="Pfam" id="PF02224"/>
    </source>
</evidence>
<evidence type="ECO:0000256" key="4">
    <source>
        <dbReference type="ARBA" id="ARBA00022777"/>
    </source>
</evidence>
<keyword evidence="5 8" id="KW-0067">ATP-binding</keyword>
<evidence type="ECO:0000256" key="6">
    <source>
        <dbReference type="ARBA" id="ARBA00047615"/>
    </source>
</evidence>
<dbReference type="GO" id="GO:0006220">
    <property type="term" value="P:pyrimidine nucleotide metabolic process"/>
    <property type="evidence" value="ECO:0007669"/>
    <property type="project" value="UniProtKB-UniRule"/>
</dbReference>
<evidence type="ECO:0000256" key="1">
    <source>
        <dbReference type="ARBA" id="ARBA00009427"/>
    </source>
</evidence>
<keyword evidence="3 8" id="KW-0547">Nucleotide-binding</keyword>
<dbReference type="InterPro" id="IPR027417">
    <property type="entry name" value="P-loop_NTPase"/>
</dbReference>
<evidence type="ECO:0000256" key="8">
    <source>
        <dbReference type="HAMAP-Rule" id="MF_00238"/>
    </source>
</evidence>
<dbReference type="GO" id="GO:0036430">
    <property type="term" value="F:CMP kinase activity"/>
    <property type="evidence" value="ECO:0007669"/>
    <property type="project" value="RHEA"/>
</dbReference>
<dbReference type="InterPro" id="IPR003136">
    <property type="entry name" value="Cytidylate_kin"/>
</dbReference>
<proteinExistence type="inferred from homology"/>